<accession>A0AAP0EVU9</accession>
<proteinExistence type="predicted"/>
<organism evidence="2 3">
    <name type="scientific">Stephania cephalantha</name>
    <dbReference type="NCBI Taxonomy" id="152367"/>
    <lineage>
        <taxon>Eukaryota</taxon>
        <taxon>Viridiplantae</taxon>
        <taxon>Streptophyta</taxon>
        <taxon>Embryophyta</taxon>
        <taxon>Tracheophyta</taxon>
        <taxon>Spermatophyta</taxon>
        <taxon>Magnoliopsida</taxon>
        <taxon>Ranunculales</taxon>
        <taxon>Menispermaceae</taxon>
        <taxon>Menispermoideae</taxon>
        <taxon>Cissampelideae</taxon>
        <taxon>Stephania</taxon>
    </lineage>
</organism>
<dbReference type="Proteomes" id="UP001419268">
    <property type="component" value="Unassembled WGS sequence"/>
</dbReference>
<protein>
    <submittedName>
        <fullName evidence="2">Uncharacterized protein</fullName>
    </submittedName>
</protein>
<gene>
    <name evidence="2" type="ORF">Scep_023506</name>
</gene>
<evidence type="ECO:0000313" key="3">
    <source>
        <dbReference type="Proteomes" id="UP001419268"/>
    </source>
</evidence>
<feature type="compositionally biased region" description="Polar residues" evidence="1">
    <location>
        <begin position="246"/>
        <end position="264"/>
    </location>
</feature>
<dbReference type="AlphaFoldDB" id="A0AAP0EVU9"/>
<comment type="caution">
    <text evidence="2">The sequence shown here is derived from an EMBL/GenBank/DDBJ whole genome shotgun (WGS) entry which is preliminary data.</text>
</comment>
<evidence type="ECO:0000313" key="2">
    <source>
        <dbReference type="EMBL" id="KAK9100076.1"/>
    </source>
</evidence>
<sequence length="350" mass="38221">MVLKAHHQFHLIEHNADPVGGLDRPATLARPLGPGQIIKGGETHTSMRFPPPSSTNSAWHSSLVVPSGPTVLLGLGSPGPGLTLSSVIDELRTVKGSSSSLLLIKVSHLYGILVLDILCGGPKFQTALLPTTVFIHQIDKFCDPTNPRLPGTRCPASRHAIRVTPVHKTRLLVIDMQIKPVTGDFADPVTAYYDVARFASLLRLEFLVIAQIEENYVENNLKGIAAYVAEFARIQANYHSIEPDLQSRNPRNQESHSQVTTDGRGSQRYRSERNSDDLGSQPRVKLRKGDTWKDNKDDTVMAVESGEVSYKASLSGNKNRFMANLVKAPALPVSRTPAGLSQRAEPPAQH</sequence>
<feature type="region of interest" description="Disordered" evidence="1">
    <location>
        <begin position="243"/>
        <end position="293"/>
    </location>
</feature>
<reference evidence="2 3" key="1">
    <citation type="submission" date="2024-01" db="EMBL/GenBank/DDBJ databases">
        <title>Genome assemblies of Stephania.</title>
        <authorList>
            <person name="Yang L."/>
        </authorList>
    </citation>
    <scope>NUCLEOTIDE SEQUENCE [LARGE SCALE GENOMIC DNA]</scope>
    <source>
        <strain evidence="2">JXDWG</strain>
        <tissue evidence="2">Leaf</tissue>
    </source>
</reference>
<evidence type="ECO:0000256" key="1">
    <source>
        <dbReference type="SAM" id="MobiDB-lite"/>
    </source>
</evidence>
<keyword evidence="3" id="KW-1185">Reference proteome</keyword>
<name>A0AAP0EVU9_9MAGN</name>
<dbReference type="EMBL" id="JBBNAG010000010">
    <property type="protein sequence ID" value="KAK9100076.1"/>
    <property type="molecule type" value="Genomic_DNA"/>
</dbReference>